<name>A0AAV8TQR7_9ROSI</name>
<keyword evidence="4" id="KW-1185">Reference proteome</keyword>
<dbReference type="InterPro" id="IPR001878">
    <property type="entry name" value="Znf_CCHC"/>
</dbReference>
<keyword evidence="1" id="KW-0863">Zinc-finger</keyword>
<dbReference type="GO" id="GO:0008270">
    <property type="term" value="F:zinc ion binding"/>
    <property type="evidence" value="ECO:0007669"/>
    <property type="project" value="UniProtKB-KW"/>
</dbReference>
<keyword evidence="1" id="KW-0862">Zinc</keyword>
<dbReference type="EMBL" id="JAIWQS010000004">
    <property type="protein sequence ID" value="KAJ8768605.1"/>
    <property type="molecule type" value="Genomic_DNA"/>
</dbReference>
<gene>
    <name evidence="3" type="ORF">K2173_023509</name>
</gene>
<dbReference type="Pfam" id="PF14223">
    <property type="entry name" value="Retrotran_gag_2"/>
    <property type="match status" value="1"/>
</dbReference>
<dbReference type="Proteomes" id="UP001159364">
    <property type="component" value="Linkage Group LG04"/>
</dbReference>
<dbReference type="InterPro" id="IPR036875">
    <property type="entry name" value="Znf_CCHC_sf"/>
</dbReference>
<evidence type="ECO:0000313" key="3">
    <source>
        <dbReference type="EMBL" id="KAJ8768605.1"/>
    </source>
</evidence>
<dbReference type="GO" id="GO:0003676">
    <property type="term" value="F:nucleic acid binding"/>
    <property type="evidence" value="ECO:0007669"/>
    <property type="project" value="InterPro"/>
</dbReference>
<dbReference type="PANTHER" id="PTHR35317:SF37">
    <property type="entry name" value="DUF4219 DOMAIN-CONTAINING PROTEIN"/>
    <property type="match status" value="1"/>
</dbReference>
<dbReference type="PROSITE" id="PS50158">
    <property type="entry name" value="ZF_CCHC"/>
    <property type="match status" value="1"/>
</dbReference>
<protein>
    <recommendedName>
        <fullName evidence="2">CCHC-type domain-containing protein</fullName>
    </recommendedName>
</protein>
<evidence type="ECO:0000256" key="1">
    <source>
        <dbReference type="PROSITE-ProRule" id="PRU00047"/>
    </source>
</evidence>
<comment type="caution">
    <text evidence="3">The sequence shown here is derived from an EMBL/GenBank/DDBJ whole genome shotgun (WGS) entry which is preliminary data.</text>
</comment>
<evidence type="ECO:0000259" key="2">
    <source>
        <dbReference type="PROSITE" id="PS50158"/>
    </source>
</evidence>
<organism evidence="3 4">
    <name type="scientific">Erythroxylum novogranatense</name>
    <dbReference type="NCBI Taxonomy" id="1862640"/>
    <lineage>
        <taxon>Eukaryota</taxon>
        <taxon>Viridiplantae</taxon>
        <taxon>Streptophyta</taxon>
        <taxon>Embryophyta</taxon>
        <taxon>Tracheophyta</taxon>
        <taxon>Spermatophyta</taxon>
        <taxon>Magnoliopsida</taxon>
        <taxon>eudicotyledons</taxon>
        <taxon>Gunneridae</taxon>
        <taxon>Pentapetalae</taxon>
        <taxon>rosids</taxon>
        <taxon>fabids</taxon>
        <taxon>Malpighiales</taxon>
        <taxon>Erythroxylaceae</taxon>
        <taxon>Erythroxylum</taxon>
    </lineage>
</organism>
<keyword evidence="1" id="KW-0479">Metal-binding</keyword>
<accession>A0AAV8TQR7</accession>
<dbReference type="AlphaFoldDB" id="A0AAV8TQR7"/>
<feature type="domain" description="CCHC-type" evidence="2">
    <location>
        <begin position="124"/>
        <end position="137"/>
    </location>
</feature>
<evidence type="ECO:0000313" key="4">
    <source>
        <dbReference type="Proteomes" id="UP001159364"/>
    </source>
</evidence>
<dbReference type="PANTHER" id="PTHR35317">
    <property type="entry name" value="OS04G0629600 PROTEIN"/>
    <property type="match status" value="1"/>
</dbReference>
<reference evidence="3 4" key="1">
    <citation type="submission" date="2021-09" db="EMBL/GenBank/DDBJ databases">
        <title>Genomic insights and catalytic innovation underlie evolution of tropane alkaloids biosynthesis.</title>
        <authorList>
            <person name="Wang Y.-J."/>
            <person name="Tian T."/>
            <person name="Huang J.-P."/>
            <person name="Huang S.-X."/>
        </authorList>
    </citation>
    <scope>NUCLEOTIDE SEQUENCE [LARGE SCALE GENOMIC DNA]</scope>
    <source>
        <strain evidence="3">KIB-2018</strain>
        <tissue evidence="3">Leaf</tissue>
    </source>
</reference>
<dbReference type="SUPFAM" id="SSF57756">
    <property type="entry name" value="Retrovirus zinc finger-like domains"/>
    <property type="match status" value="1"/>
</dbReference>
<proteinExistence type="predicted"/>
<sequence>MKVKYQGNARVDFELLKMRTGEMVNDYFRRVLVVSNDMRNCDEDMLNVKIVEKSIRTLTEKFNYIVCSIEESKDIGLSNFRKSGGEEQALKVSYEERGSKGRGAATRGWGRGGGRQINKDIVECYKCHQLGHFQYKCSSREKKANYTEVDEEEEMLLKAFMETNNAYKRRGVVLRFRVQQTHVWEETGLLGF</sequence>